<keyword evidence="3" id="KW-1185">Reference proteome</keyword>
<name>A0AAD4SF61_9MAGN</name>
<dbReference type="AlphaFoldDB" id="A0AAD4SF61"/>
<dbReference type="EMBL" id="JAJJMB010011819">
    <property type="protein sequence ID" value="KAI3898666.1"/>
    <property type="molecule type" value="Genomic_DNA"/>
</dbReference>
<proteinExistence type="predicted"/>
<reference evidence="2" key="1">
    <citation type="submission" date="2022-04" db="EMBL/GenBank/DDBJ databases">
        <title>A functionally conserved STORR gene fusion in Papaver species that diverged 16.8 million years ago.</title>
        <authorList>
            <person name="Catania T."/>
        </authorList>
    </citation>
    <scope>NUCLEOTIDE SEQUENCE</scope>
    <source>
        <strain evidence="2">S-188037</strain>
    </source>
</reference>
<evidence type="ECO:0000313" key="3">
    <source>
        <dbReference type="Proteomes" id="UP001202328"/>
    </source>
</evidence>
<organism evidence="2 3">
    <name type="scientific">Papaver atlanticum</name>
    <dbReference type="NCBI Taxonomy" id="357466"/>
    <lineage>
        <taxon>Eukaryota</taxon>
        <taxon>Viridiplantae</taxon>
        <taxon>Streptophyta</taxon>
        <taxon>Embryophyta</taxon>
        <taxon>Tracheophyta</taxon>
        <taxon>Spermatophyta</taxon>
        <taxon>Magnoliopsida</taxon>
        <taxon>Ranunculales</taxon>
        <taxon>Papaveraceae</taxon>
        <taxon>Papaveroideae</taxon>
        <taxon>Papaver</taxon>
    </lineage>
</organism>
<dbReference type="Proteomes" id="UP001202328">
    <property type="component" value="Unassembled WGS sequence"/>
</dbReference>
<feature type="region of interest" description="Disordered" evidence="1">
    <location>
        <begin position="1"/>
        <end position="56"/>
    </location>
</feature>
<accession>A0AAD4SF61</accession>
<comment type="caution">
    <text evidence="2">The sequence shown here is derived from an EMBL/GenBank/DDBJ whole genome shotgun (WGS) entry which is preliminary data.</text>
</comment>
<protein>
    <submittedName>
        <fullName evidence="2">Uncharacterized protein</fullName>
    </submittedName>
</protein>
<evidence type="ECO:0000256" key="1">
    <source>
        <dbReference type="SAM" id="MobiDB-lite"/>
    </source>
</evidence>
<gene>
    <name evidence="2" type="ORF">MKW98_000779</name>
</gene>
<sequence length="56" mass="6248">MVNRKIKRTITEEITEESPSPSKRRKTANDSPIAANSPRTRSMTKAVTPPLTPEKV</sequence>
<evidence type="ECO:0000313" key="2">
    <source>
        <dbReference type="EMBL" id="KAI3898666.1"/>
    </source>
</evidence>